<dbReference type="Pfam" id="PF01753">
    <property type="entry name" value="zf-MYND"/>
    <property type="match status" value="1"/>
</dbReference>
<dbReference type="Gene3D" id="6.10.140.2220">
    <property type="match status" value="1"/>
</dbReference>
<keyword evidence="2 4" id="KW-0863">Zinc-finger</keyword>
<dbReference type="InterPro" id="IPR027974">
    <property type="entry name" value="DUF4470"/>
</dbReference>
<dbReference type="GO" id="GO:0005634">
    <property type="term" value="C:nucleus"/>
    <property type="evidence" value="ECO:0007669"/>
    <property type="project" value="TreeGrafter"/>
</dbReference>
<evidence type="ECO:0000256" key="5">
    <source>
        <dbReference type="SAM" id="MobiDB-lite"/>
    </source>
</evidence>
<dbReference type="PROSITE" id="PS01360">
    <property type="entry name" value="ZF_MYND_1"/>
    <property type="match status" value="1"/>
</dbReference>
<dbReference type="SUPFAM" id="SSF144232">
    <property type="entry name" value="HIT/MYND zinc finger-like"/>
    <property type="match status" value="1"/>
</dbReference>
<dbReference type="EMBL" id="ML769411">
    <property type="protein sequence ID" value="KAE9405186.1"/>
    <property type="molecule type" value="Genomic_DNA"/>
</dbReference>
<dbReference type="PANTHER" id="PTHR10237:SF15">
    <property type="entry name" value="LD37257P"/>
    <property type="match status" value="1"/>
</dbReference>
<feature type="region of interest" description="Disordered" evidence="5">
    <location>
        <begin position="646"/>
        <end position="665"/>
    </location>
</feature>
<evidence type="ECO:0000256" key="3">
    <source>
        <dbReference type="ARBA" id="ARBA00022833"/>
    </source>
</evidence>
<evidence type="ECO:0000256" key="1">
    <source>
        <dbReference type="ARBA" id="ARBA00022723"/>
    </source>
</evidence>
<dbReference type="AlphaFoldDB" id="A0A6A4I3T9"/>
<evidence type="ECO:0000256" key="2">
    <source>
        <dbReference type="ARBA" id="ARBA00022771"/>
    </source>
</evidence>
<dbReference type="OrthoDB" id="432970at2759"/>
<dbReference type="GO" id="GO:0000981">
    <property type="term" value="F:DNA-binding transcription factor activity, RNA polymerase II-specific"/>
    <property type="evidence" value="ECO:0007669"/>
    <property type="project" value="TreeGrafter"/>
</dbReference>
<proteinExistence type="predicted"/>
<evidence type="ECO:0000259" key="6">
    <source>
        <dbReference type="PROSITE" id="PS50865"/>
    </source>
</evidence>
<keyword evidence="3" id="KW-0862">Zinc</keyword>
<sequence length="1041" mass="116068">MAHPLVFPRRTYFYPVGNTSPVNLIQDIAPEQSANVLLLGCGDPRNIFFTLHCNSVDRQSFLRTLDITCCDVEPAVLARNVLLFTLILDNETSTQEVLWNVFYDFYITASTMAVLVQQCRKLVKLAADVNTWHTSSYGAPLRICLWNEKAAVYRAFSNALKIRKPDLMFSSSRSAGPLQMFAMGPRLRALPPQTATLINPTFVYSITGEGFASHYGTDAFSSFHIAPAFTDHCAGEEWNYDASKPCAHLYTFVQRTFRDWCSTFRAVATKKVLRLRFFTGDALAFCSSLLRHRATPSSVPTYATRWKATVLELDGGDYISSSACPAPVKFEVIDTSNLTDHLGLLNILIVTQPILSRNLCSSLYTETLLQTGSDPMQGFLELMCSDLSTMAVLFDLVPSAFVSHFTSNSNVHELMLHATHPELETPQFHEQELSSIVPSLARFLFNIYLRISMMQIKSSSPEEARQQLQKRTTFAALLKIVKDRVTTQWFQVVDTLLEHIETDRTLLMGLNYYQDLCFHSVDILTKPASFSSSASSWMDRRAPVSHLLVAYFIIGELARVPYFAIRASGFRFHNMFSAIQTAFGTLTIDVSGEDAKGWAGSADLVVGVALPAWLFSHTGFHASLNVRTTPATSHLTSTLGAPVTDKRHSPILPSRPSGPAKSQKNHVVVTLDSNCQRLSQMIVKATIDDPAEQMVLEAPARVAVSFHQVLPCSIVLKFGDVEHYVQFPFPIDGTRTQLRIARKSHYIEVIAFPSGHHTSGGNNFPLLFSNKTPAIWNIHRLQLARLPPIKLNDTHGWFNTQISFMLSEAERAMISSSAGNSHQFQALARVKETLHCLFLRFTGIQGGAPASIFALNDHEGSGGIYAVFFLSHLKLDLASHTFVLDGHALANLSTVQVQAVGGEMRAWKCLLPVLAERCRYSWTHRADCEYIKTGQIPLSFAMGESPICRCGQGKDVEDMMRVKDWAKFAPRCTRVAISPLYAVSYMESHSETQRGCQKCGSTPRANLQVCGRCKKVRYCSSACQKEDWTTHKIHCNRAQRS</sequence>
<evidence type="ECO:0000313" key="8">
    <source>
        <dbReference type="Proteomes" id="UP000799118"/>
    </source>
</evidence>
<keyword evidence="8" id="KW-1185">Reference proteome</keyword>
<reference evidence="7" key="1">
    <citation type="journal article" date="2019" name="Environ. Microbiol.">
        <title>Fungal ecological strategies reflected in gene transcription - a case study of two litter decomposers.</title>
        <authorList>
            <person name="Barbi F."/>
            <person name="Kohler A."/>
            <person name="Barry K."/>
            <person name="Baskaran P."/>
            <person name="Daum C."/>
            <person name="Fauchery L."/>
            <person name="Ihrmark K."/>
            <person name="Kuo A."/>
            <person name="LaButti K."/>
            <person name="Lipzen A."/>
            <person name="Morin E."/>
            <person name="Grigoriev I.V."/>
            <person name="Henrissat B."/>
            <person name="Lindahl B."/>
            <person name="Martin F."/>
        </authorList>
    </citation>
    <scope>NUCLEOTIDE SEQUENCE</scope>
    <source>
        <strain evidence="7">JB14</strain>
    </source>
</reference>
<dbReference type="PROSITE" id="PS50865">
    <property type="entry name" value="ZF_MYND_2"/>
    <property type="match status" value="1"/>
</dbReference>
<evidence type="ECO:0000313" key="7">
    <source>
        <dbReference type="EMBL" id="KAE9405186.1"/>
    </source>
</evidence>
<dbReference type="Pfam" id="PF14737">
    <property type="entry name" value="DUF4470"/>
    <property type="match status" value="1"/>
</dbReference>
<dbReference type="InterPro" id="IPR002893">
    <property type="entry name" value="Znf_MYND"/>
</dbReference>
<gene>
    <name evidence="7" type="ORF">BT96DRAFT_955383</name>
</gene>
<accession>A0A6A4I3T9</accession>
<dbReference type="Proteomes" id="UP000799118">
    <property type="component" value="Unassembled WGS sequence"/>
</dbReference>
<dbReference type="InterPro" id="IPR024119">
    <property type="entry name" value="TF_DEAF-1"/>
</dbReference>
<dbReference type="GO" id="GO:0008270">
    <property type="term" value="F:zinc ion binding"/>
    <property type="evidence" value="ECO:0007669"/>
    <property type="project" value="UniProtKB-KW"/>
</dbReference>
<protein>
    <recommendedName>
        <fullName evidence="6">MYND-type domain-containing protein</fullName>
    </recommendedName>
</protein>
<keyword evidence="1" id="KW-0479">Metal-binding</keyword>
<dbReference type="PANTHER" id="PTHR10237">
    <property type="entry name" value="DEFORMED EPIDERMAL AUTOREGULATORY FACTOR 1 HOMOLOG SUPPRESSIN"/>
    <property type="match status" value="1"/>
</dbReference>
<name>A0A6A4I3T9_9AGAR</name>
<evidence type="ECO:0000256" key="4">
    <source>
        <dbReference type="PROSITE-ProRule" id="PRU00134"/>
    </source>
</evidence>
<organism evidence="7 8">
    <name type="scientific">Gymnopus androsaceus JB14</name>
    <dbReference type="NCBI Taxonomy" id="1447944"/>
    <lineage>
        <taxon>Eukaryota</taxon>
        <taxon>Fungi</taxon>
        <taxon>Dikarya</taxon>
        <taxon>Basidiomycota</taxon>
        <taxon>Agaricomycotina</taxon>
        <taxon>Agaricomycetes</taxon>
        <taxon>Agaricomycetidae</taxon>
        <taxon>Agaricales</taxon>
        <taxon>Marasmiineae</taxon>
        <taxon>Omphalotaceae</taxon>
        <taxon>Gymnopus</taxon>
    </lineage>
</organism>
<feature type="domain" description="MYND-type" evidence="6">
    <location>
        <begin position="996"/>
        <end position="1035"/>
    </location>
</feature>